<dbReference type="PROSITE" id="PS51180">
    <property type="entry name" value="BRO1"/>
    <property type="match status" value="1"/>
</dbReference>
<dbReference type="Gene3D" id="1.25.40.280">
    <property type="entry name" value="alix/aip1 like domains"/>
    <property type="match status" value="1"/>
</dbReference>
<reference evidence="2" key="1">
    <citation type="submission" date="2022-11" db="EMBL/GenBank/DDBJ databases">
        <authorList>
            <person name="Kikuchi T."/>
        </authorList>
    </citation>
    <scope>NUCLEOTIDE SEQUENCE</scope>
    <source>
        <strain evidence="2">PS1010</strain>
    </source>
</reference>
<dbReference type="AlphaFoldDB" id="A0A9P1I808"/>
<proteinExistence type="predicted"/>
<organism evidence="2 3">
    <name type="scientific">Caenorhabditis angaria</name>
    <dbReference type="NCBI Taxonomy" id="860376"/>
    <lineage>
        <taxon>Eukaryota</taxon>
        <taxon>Metazoa</taxon>
        <taxon>Ecdysozoa</taxon>
        <taxon>Nematoda</taxon>
        <taxon>Chromadorea</taxon>
        <taxon>Rhabditida</taxon>
        <taxon>Rhabditina</taxon>
        <taxon>Rhabditomorpha</taxon>
        <taxon>Rhabditoidea</taxon>
        <taxon>Rhabditidae</taxon>
        <taxon>Peloderinae</taxon>
        <taxon>Caenorhabditis</taxon>
    </lineage>
</organism>
<dbReference type="Proteomes" id="UP001152747">
    <property type="component" value="Unassembled WGS sequence"/>
</dbReference>
<dbReference type="GO" id="GO:0043328">
    <property type="term" value="P:protein transport to vacuole involved in ubiquitin-dependent protein catabolic process via the multivesicular body sorting pathway"/>
    <property type="evidence" value="ECO:0007669"/>
    <property type="project" value="TreeGrafter"/>
</dbReference>
<feature type="domain" description="BRO1" evidence="1">
    <location>
        <begin position="1"/>
        <end position="194"/>
    </location>
</feature>
<dbReference type="PANTHER" id="PTHR23030">
    <property type="entry name" value="PCD6 INTERACTING PROTEIN-RELATED"/>
    <property type="match status" value="1"/>
</dbReference>
<accession>A0A9P1I808</accession>
<name>A0A9P1I808_9PELO</name>
<dbReference type="GO" id="GO:0032456">
    <property type="term" value="P:endocytic recycling"/>
    <property type="evidence" value="ECO:0007669"/>
    <property type="project" value="TreeGrafter"/>
</dbReference>
<dbReference type="PANTHER" id="PTHR23030:SF30">
    <property type="entry name" value="TYROSINE-PROTEIN PHOSPHATASE NON-RECEPTOR TYPE 23"/>
    <property type="match status" value="1"/>
</dbReference>
<dbReference type="GO" id="GO:0045022">
    <property type="term" value="P:early endosome to late endosome transport"/>
    <property type="evidence" value="ECO:0007669"/>
    <property type="project" value="TreeGrafter"/>
</dbReference>
<protein>
    <recommendedName>
        <fullName evidence="1">BRO1 domain-containing protein</fullName>
    </recommendedName>
</protein>
<dbReference type="InterPro" id="IPR004328">
    <property type="entry name" value="BRO1_dom"/>
</dbReference>
<sequence>MKVITTYAQAQECLIQKSFLDRSSPIVICKLYYCLHQTYEEMLTICEDWNVNIAERIQRVYIGICRIKMDLYAPFAFLTMDDNAANETKKMGYRLKYYNILLKYMNNVLNIEGLMEYHPEFLPIITFWNDIITAKQSNAEKKNIFMYHERVPTEDELIEEMKKDGGMCKTKLLSFNPLDRSVCGDDIFGTLLPRTVSKSVSLQFNVISELKKAHPELQILNNTKLNKKLGSNLHNTVCNLWKIEGDAELKSFKLELSTKHFISVHLCREFSILFNDGRNKEILYWLKQFDDDTTKTLRKGLLPKRRRRKRRISEI</sequence>
<evidence type="ECO:0000313" key="2">
    <source>
        <dbReference type="EMBL" id="CAI5439966.1"/>
    </source>
</evidence>
<dbReference type="EMBL" id="CANHGI010000001">
    <property type="protein sequence ID" value="CAI5439966.1"/>
    <property type="molecule type" value="Genomic_DNA"/>
</dbReference>
<dbReference type="InterPro" id="IPR038499">
    <property type="entry name" value="BRO1_sf"/>
</dbReference>
<comment type="caution">
    <text evidence="2">The sequence shown here is derived from an EMBL/GenBank/DDBJ whole genome shotgun (WGS) entry which is preliminary data.</text>
</comment>
<dbReference type="Pfam" id="PF03097">
    <property type="entry name" value="BRO1"/>
    <property type="match status" value="1"/>
</dbReference>
<gene>
    <name evidence="2" type="ORF">CAMP_LOCUS2603</name>
</gene>
<dbReference type="OrthoDB" id="10266451at2759"/>
<evidence type="ECO:0000313" key="3">
    <source>
        <dbReference type="Proteomes" id="UP001152747"/>
    </source>
</evidence>
<dbReference type="GO" id="GO:0005768">
    <property type="term" value="C:endosome"/>
    <property type="evidence" value="ECO:0007669"/>
    <property type="project" value="TreeGrafter"/>
</dbReference>
<evidence type="ECO:0000259" key="1">
    <source>
        <dbReference type="PROSITE" id="PS51180"/>
    </source>
</evidence>
<keyword evidence="3" id="KW-1185">Reference proteome</keyword>